<keyword evidence="1" id="KW-0472">Membrane</keyword>
<dbReference type="InterPro" id="IPR010390">
    <property type="entry name" value="ABC-2_transporter-like"/>
</dbReference>
<feature type="transmembrane region" description="Helical" evidence="1">
    <location>
        <begin position="56"/>
        <end position="75"/>
    </location>
</feature>
<dbReference type="AlphaFoldDB" id="A0A5R9G5Z0"/>
<comment type="caution">
    <text evidence="2">The sequence shown here is derived from an EMBL/GenBank/DDBJ whole genome shotgun (WGS) entry which is preliminary data.</text>
</comment>
<keyword evidence="1" id="KW-0812">Transmembrane</keyword>
<dbReference type="Pfam" id="PF06182">
    <property type="entry name" value="ABC2_membrane_6"/>
    <property type="match status" value="1"/>
</dbReference>
<proteinExistence type="predicted"/>
<dbReference type="EMBL" id="VCIW01000010">
    <property type="protein sequence ID" value="TLS51201.1"/>
    <property type="molecule type" value="Genomic_DNA"/>
</dbReference>
<keyword evidence="1" id="KW-1133">Transmembrane helix</keyword>
<dbReference type="OrthoDB" id="9800610at2"/>
<protein>
    <recommendedName>
        <fullName evidence="4">ABC transporter permease</fullName>
    </recommendedName>
</protein>
<accession>A0A5R9G5Z0</accession>
<organism evidence="2 3">
    <name type="scientific">Paenibacillus antri</name>
    <dbReference type="NCBI Taxonomy" id="2582848"/>
    <lineage>
        <taxon>Bacteria</taxon>
        <taxon>Bacillati</taxon>
        <taxon>Bacillota</taxon>
        <taxon>Bacilli</taxon>
        <taxon>Bacillales</taxon>
        <taxon>Paenibacillaceae</taxon>
        <taxon>Paenibacillus</taxon>
    </lineage>
</organism>
<sequence length="263" mass="29359">MSGLSLYVKLLRASVRSRMQYRFNFVFTSLVAALISVADFLMVAVVLLRFDHVKQWNVYEIGYLYAVIILAKMLYRTFTSDVHHIEKYLVTGDLDQLMVRPVPVLFGLMTANVKLLPGELVQGTAVLSVCIGAMLRSGQLEPWAIPLTIYSILVGAVILFAIGLATATVGFWTTQVDDLQSFTEDAARNAGQYPLTLYPDWLKGILLTLLPVGFVNYLPALYLLKGELGPWVFAATGGVAVLAMWLALRFWRFGIRRYQSTGH</sequence>
<evidence type="ECO:0008006" key="4">
    <source>
        <dbReference type="Google" id="ProtNLM"/>
    </source>
</evidence>
<gene>
    <name evidence="2" type="ORF">FE782_15820</name>
</gene>
<evidence type="ECO:0000256" key="1">
    <source>
        <dbReference type="SAM" id="Phobius"/>
    </source>
</evidence>
<evidence type="ECO:0000313" key="3">
    <source>
        <dbReference type="Proteomes" id="UP000309676"/>
    </source>
</evidence>
<dbReference type="Proteomes" id="UP000309676">
    <property type="component" value="Unassembled WGS sequence"/>
</dbReference>
<dbReference type="PANTHER" id="PTHR36833:SF1">
    <property type="entry name" value="INTEGRAL MEMBRANE TRANSPORT PROTEIN"/>
    <property type="match status" value="1"/>
</dbReference>
<evidence type="ECO:0000313" key="2">
    <source>
        <dbReference type="EMBL" id="TLS51201.1"/>
    </source>
</evidence>
<feature type="transmembrane region" description="Helical" evidence="1">
    <location>
        <begin position="21"/>
        <end position="50"/>
    </location>
</feature>
<dbReference type="RefSeq" id="WP_138195195.1">
    <property type="nucleotide sequence ID" value="NZ_VCIW01000010.1"/>
</dbReference>
<dbReference type="PANTHER" id="PTHR36833">
    <property type="entry name" value="SLR0610 PROTEIN-RELATED"/>
    <property type="match status" value="1"/>
</dbReference>
<feature type="transmembrane region" description="Helical" evidence="1">
    <location>
        <begin position="205"/>
        <end position="224"/>
    </location>
</feature>
<feature type="transmembrane region" description="Helical" evidence="1">
    <location>
        <begin position="147"/>
        <end position="172"/>
    </location>
</feature>
<feature type="transmembrane region" description="Helical" evidence="1">
    <location>
        <begin position="230"/>
        <end position="248"/>
    </location>
</feature>
<reference evidence="2 3" key="1">
    <citation type="submission" date="2019-05" db="EMBL/GenBank/DDBJ databases">
        <authorList>
            <person name="Narsing Rao M.P."/>
            <person name="Li W.J."/>
        </authorList>
    </citation>
    <scope>NUCLEOTIDE SEQUENCE [LARGE SCALE GENOMIC DNA]</scope>
    <source>
        <strain evidence="2 3">SYSU_K30003</strain>
    </source>
</reference>
<keyword evidence="3" id="KW-1185">Reference proteome</keyword>
<name>A0A5R9G5Z0_9BACL</name>